<name>A0ABV4P7J5_9GAMM</name>
<evidence type="ECO:0000313" key="2">
    <source>
        <dbReference type="EMBL" id="MFA0814071.1"/>
    </source>
</evidence>
<keyword evidence="1" id="KW-0472">Membrane</keyword>
<feature type="transmembrane region" description="Helical" evidence="1">
    <location>
        <begin position="59"/>
        <end position="80"/>
    </location>
</feature>
<organism evidence="2 3">
    <name type="scientific">Microbulbifer epialgicus</name>
    <dbReference type="NCBI Taxonomy" id="393907"/>
    <lineage>
        <taxon>Bacteria</taxon>
        <taxon>Pseudomonadati</taxon>
        <taxon>Pseudomonadota</taxon>
        <taxon>Gammaproteobacteria</taxon>
        <taxon>Cellvibrionales</taxon>
        <taxon>Microbulbiferaceae</taxon>
        <taxon>Microbulbifer</taxon>
    </lineage>
</organism>
<dbReference type="EMBL" id="JBGMEK010000228">
    <property type="protein sequence ID" value="MFA0814071.1"/>
    <property type="molecule type" value="Genomic_DNA"/>
</dbReference>
<evidence type="ECO:0000313" key="3">
    <source>
        <dbReference type="Proteomes" id="UP001569428"/>
    </source>
</evidence>
<keyword evidence="3" id="KW-1185">Reference proteome</keyword>
<sequence length="161" mass="17907">MYFIRVFLSGVAGGVAWVLGMLIFFGPAQTILADPQLQSAKFLTVVKQMEPLPRMADNLWVGVLGLLMIGVIYGIVFSFIESLMSGKSLIKGVKFGAISWALMVPWFEFYLPWNVMHEPLVLVILEALLWACVLQLVGISISLTSNLLDWGKPIAQIHRKV</sequence>
<feature type="transmembrane region" description="Helical" evidence="1">
    <location>
        <begin position="119"/>
        <end position="143"/>
    </location>
</feature>
<reference evidence="2 3" key="1">
    <citation type="submission" date="2024-08" db="EMBL/GenBank/DDBJ databases">
        <authorList>
            <person name="Ishaq N."/>
        </authorList>
    </citation>
    <scope>NUCLEOTIDE SEQUENCE [LARGE SCALE GENOMIC DNA]</scope>
    <source>
        <strain evidence="2 3">DSM 18651</strain>
    </source>
</reference>
<dbReference type="Pfam" id="PF20587">
    <property type="entry name" value="DUF6789"/>
    <property type="match status" value="1"/>
</dbReference>
<accession>A0ABV4P7J5</accession>
<keyword evidence="1" id="KW-0812">Transmembrane</keyword>
<dbReference type="InterPro" id="IPR046739">
    <property type="entry name" value="DUF6789"/>
</dbReference>
<feature type="transmembrane region" description="Helical" evidence="1">
    <location>
        <begin position="92"/>
        <end position="113"/>
    </location>
</feature>
<gene>
    <name evidence="2" type="ORF">ACCI49_24705</name>
</gene>
<dbReference type="RefSeq" id="WP_371841919.1">
    <property type="nucleotide sequence ID" value="NZ_JBGMEK010000228.1"/>
</dbReference>
<dbReference type="Proteomes" id="UP001569428">
    <property type="component" value="Unassembled WGS sequence"/>
</dbReference>
<keyword evidence="1" id="KW-1133">Transmembrane helix</keyword>
<evidence type="ECO:0000256" key="1">
    <source>
        <dbReference type="SAM" id="Phobius"/>
    </source>
</evidence>
<comment type="caution">
    <text evidence="2">The sequence shown here is derived from an EMBL/GenBank/DDBJ whole genome shotgun (WGS) entry which is preliminary data.</text>
</comment>
<protein>
    <submittedName>
        <fullName evidence="2">DUF6789 family protein</fullName>
    </submittedName>
</protein>
<proteinExistence type="predicted"/>